<feature type="region of interest" description="Disordered" evidence="1">
    <location>
        <begin position="29"/>
        <end position="287"/>
    </location>
</feature>
<feature type="compositionally biased region" description="Low complexity" evidence="1">
    <location>
        <begin position="105"/>
        <end position="150"/>
    </location>
</feature>
<dbReference type="PANTHER" id="PTHR31949:SF3">
    <property type="entry name" value="RUN_FYVE DOMAIN PROTEIN"/>
    <property type="match status" value="1"/>
</dbReference>
<proteinExistence type="predicted"/>
<dbReference type="GO" id="GO:0043622">
    <property type="term" value="P:cortical microtubule organization"/>
    <property type="evidence" value="ECO:0007669"/>
    <property type="project" value="TreeGrafter"/>
</dbReference>
<name>A0AAV9B6J6_ACOGR</name>
<dbReference type="AlphaFoldDB" id="A0AAV9B6J6"/>
<reference evidence="2" key="1">
    <citation type="journal article" date="2023" name="Nat. Commun.">
        <title>Diploid and tetraploid genomes of Acorus and the evolution of monocots.</title>
        <authorList>
            <person name="Ma L."/>
            <person name="Liu K.W."/>
            <person name="Li Z."/>
            <person name="Hsiao Y.Y."/>
            <person name="Qi Y."/>
            <person name="Fu T."/>
            <person name="Tang G.D."/>
            <person name="Zhang D."/>
            <person name="Sun W.H."/>
            <person name="Liu D.K."/>
            <person name="Li Y."/>
            <person name="Chen G.Z."/>
            <person name="Liu X.D."/>
            <person name="Liao X.Y."/>
            <person name="Jiang Y.T."/>
            <person name="Yu X."/>
            <person name="Hao Y."/>
            <person name="Huang J."/>
            <person name="Zhao X.W."/>
            <person name="Ke S."/>
            <person name="Chen Y.Y."/>
            <person name="Wu W.L."/>
            <person name="Hsu J.L."/>
            <person name="Lin Y.F."/>
            <person name="Huang M.D."/>
            <person name="Li C.Y."/>
            <person name="Huang L."/>
            <person name="Wang Z.W."/>
            <person name="Zhao X."/>
            <person name="Zhong W.Y."/>
            <person name="Peng D.H."/>
            <person name="Ahmad S."/>
            <person name="Lan S."/>
            <person name="Zhang J.S."/>
            <person name="Tsai W.C."/>
            <person name="Van de Peer Y."/>
            <person name="Liu Z.J."/>
        </authorList>
    </citation>
    <scope>NUCLEOTIDE SEQUENCE</scope>
    <source>
        <strain evidence="2">SCP</strain>
    </source>
</reference>
<feature type="compositionally biased region" description="Polar residues" evidence="1">
    <location>
        <begin position="197"/>
        <end position="212"/>
    </location>
</feature>
<evidence type="ECO:0000256" key="1">
    <source>
        <dbReference type="SAM" id="MobiDB-lite"/>
    </source>
</evidence>
<feature type="compositionally biased region" description="Acidic residues" evidence="1">
    <location>
        <begin position="62"/>
        <end position="72"/>
    </location>
</feature>
<accession>A0AAV9B6J6</accession>
<dbReference type="GO" id="GO:0055028">
    <property type="term" value="C:cortical microtubule"/>
    <property type="evidence" value="ECO:0007669"/>
    <property type="project" value="TreeGrafter"/>
</dbReference>
<dbReference type="PANTHER" id="PTHR31949">
    <property type="entry name" value="GASTRIC MUCIN-LIKE PROTEIN"/>
    <property type="match status" value="1"/>
</dbReference>
<dbReference type="EMBL" id="JAUJYN010000005">
    <property type="protein sequence ID" value="KAK1271922.1"/>
    <property type="molecule type" value="Genomic_DNA"/>
</dbReference>
<protein>
    <submittedName>
        <fullName evidence="2">Uncharacterized protein</fullName>
    </submittedName>
</protein>
<gene>
    <name evidence="2" type="ORF">QJS04_geneDACA014091</name>
</gene>
<feature type="compositionally biased region" description="Low complexity" evidence="1">
    <location>
        <begin position="175"/>
        <end position="196"/>
    </location>
</feature>
<feature type="compositionally biased region" description="Polar residues" evidence="1">
    <location>
        <begin position="252"/>
        <end position="263"/>
    </location>
</feature>
<evidence type="ECO:0000313" key="3">
    <source>
        <dbReference type="Proteomes" id="UP001179952"/>
    </source>
</evidence>
<feature type="compositionally biased region" description="Basic and acidic residues" evidence="1">
    <location>
        <begin position="266"/>
        <end position="277"/>
    </location>
</feature>
<organism evidence="2 3">
    <name type="scientific">Acorus gramineus</name>
    <name type="common">Dwarf sweet flag</name>
    <dbReference type="NCBI Taxonomy" id="55184"/>
    <lineage>
        <taxon>Eukaryota</taxon>
        <taxon>Viridiplantae</taxon>
        <taxon>Streptophyta</taxon>
        <taxon>Embryophyta</taxon>
        <taxon>Tracheophyta</taxon>
        <taxon>Spermatophyta</taxon>
        <taxon>Magnoliopsida</taxon>
        <taxon>Liliopsida</taxon>
        <taxon>Acoraceae</taxon>
        <taxon>Acorus</taxon>
    </lineage>
</organism>
<dbReference type="Proteomes" id="UP001179952">
    <property type="component" value="Unassembled WGS sequence"/>
</dbReference>
<keyword evidence="3" id="KW-1185">Reference proteome</keyword>
<sequence>MQSRESESFLLHSFDDFDESLSDYKLTAPACGESNDMLNVDGDKNDYDWLLTPPDTPLFPSLDDDGDDDDETPPVNFFQRGRPLSQPIAISRSTTMEKSLKSDRSSPSPHQLSPSSRSSSNTLHSRGRPSSTPHSSSPPALQPITPSRRSSPPPNKPSTPTMGPSTPTLRRINTGSRCPPSSSGRRGLSLGNASRRNSASPKLQAWQSSVSGFSAEVPPNLCTSLSDRPPAQVRDLSPVSNGGDSNLRHGRQSMSPTASRSANSSHSHERSHFESRDIGSMASSGNEDVDSLHSVAVGISGSTVVRKLSAFPRSRASSFSKKPSRIISSSAPKRSIDSAIHQMVCLTLSKLFLIGDI</sequence>
<evidence type="ECO:0000313" key="2">
    <source>
        <dbReference type="EMBL" id="KAK1271922.1"/>
    </source>
</evidence>
<reference evidence="2" key="2">
    <citation type="submission" date="2023-06" db="EMBL/GenBank/DDBJ databases">
        <authorList>
            <person name="Ma L."/>
            <person name="Liu K.-W."/>
            <person name="Li Z."/>
            <person name="Hsiao Y.-Y."/>
            <person name="Qi Y."/>
            <person name="Fu T."/>
            <person name="Tang G."/>
            <person name="Zhang D."/>
            <person name="Sun W.-H."/>
            <person name="Liu D.-K."/>
            <person name="Li Y."/>
            <person name="Chen G.-Z."/>
            <person name="Liu X.-D."/>
            <person name="Liao X.-Y."/>
            <person name="Jiang Y.-T."/>
            <person name="Yu X."/>
            <person name="Hao Y."/>
            <person name="Huang J."/>
            <person name="Zhao X.-W."/>
            <person name="Ke S."/>
            <person name="Chen Y.-Y."/>
            <person name="Wu W.-L."/>
            <person name="Hsu J.-L."/>
            <person name="Lin Y.-F."/>
            <person name="Huang M.-D."/>
            <person name="Li C.-Y."/>
            <person name="Huang L."/>
            <person name="Wang Z.-W."/>
            <person name="Zhao X."/>
            <person name="Zhong W.-Y."/>
            <person name="Peng D.-H."/>
            <person name="Ahmad S."/>
            <person name="Lan S."/>
            <person name="Zhang J.-S."/>
            <person name="Tsai W.-C."/>
            <person name="Van De Peer Y."/>
            <person name="Liu Z.-J."/>
        </authorList>
    </citation>
    <scope>NUCLEOTIDE SEQUENCE</scope>
    <source>
        <strain evidence="2">SCP</strain>
        <tissue evidence="2">Leaves</tissue>
    </source>
</reference>
<feature type="compositionally biased region" description="Low complexity" evidence="1">
    <location>
        <begin position="158"/>
        <end position="168"/>
    </location>
</feature>
<comment type="caution">
    <text evidence="2">The sequence shown here is derived from an EMBL/GenBank/DDBJ whole genome shotgun (WGS) entry which is preliminary data.</text>
</comment>